<dbReference type="GO" id="GO:0000150">
    <property type="term" value="F:DNA strand exchange activity"/>
    <property type="evidence" value="ECO:0007669"/>
    <property type="project" value="InterPro"/>
</dbReference>
<dbReference type="Pfam" id="PF22922">
    <property type="entry name" value="GAF_NLP"/>
    <property type="match status" value="1"/>
</dbReference>
<evidence type="ECO:0000256" key="2">
    <source>
        <dbReference type="ARBA" id="ARBA00023125"/>
    </source>
</evidence>
<dbReference type="GO" id="GO:0003677">
    <property type="term" value="F:DNA binding"/>
    <property type="evidence" value="ECO:0007669"/>
    <property type="project" value="UniProtKB-KW"/>
</dbReference>
<accession>A0A1B0T6V6</accession>
<dbReference type="InterPro" id="IPR045012">
    <property type="entry name" value="NLP"/>
</dbReference>
<dbReference type="InterPro" id="IPR053793">
    <property type="entry name" value="PB1-like"/>
</dbReference>
<dbReference type="InterPro" id="IPR000270">
    <property type="entry name" value="PB1_dom"/>
</dbReference>
<dbReference type="InterPro" id="IPR055081">
    <property type="entry name" value="NLP1-9_GAF"/>
</dbReference>
<sequence>MLSKNISLEKPELPVSGESRYLTQLRVFGNEEEHSQSESAQLIITGGFELGDDNTKKITQHKILAALKQLTFREQHVIVQFWSPAHVVGKHQVLTTMNQPFGFGAINEQLTSYRKESQQNFYVVDDDHEEEELSPPARVFRQGLPEWTSDITNYLPKHFPQYDSAIRCNLHGYLALPVFDSTTRLCAGVLELLMSSKNSSYAFEVQQVHKALKTQNLTISQVSDSATPKVPTECRQDELVKIFGILKSVCDTHNLPFAQTWAVSPSTSFVSHDKIIDKSCGSFDTKCIGKICMHTTDLPFHVRDLGTWPFREACIEQHLDKSCSFVGRALLARGSSYCQDVTELTEEEYPLVHNAHMSKITSCFAIFLHSLEGNGEYVLEFFLPLYMKDGSYVPYLVQTLKQKVEDASGFKLGDISSPTGPPRDAGYLSLNMKPQSIQISTATTANTLVFGMESSDSGLFLANVVETDSTNVQSQCSSKEHGPNDMSDNVNMVGSREDGNANFYSIVINQTTSDTITDARENSRPLKRGRKRKIDSLSMKAIELHVGKPISQVAESFGVSRSTLKRFCRENGILSWPKPCQSKKTSHATKSKSDSMYEVAQLMVKAIFKGDMIKFRFPISSGLLELENEVAQRLDLKGKTLIIKYKDEENDWLRITCDDDLHNLTEFLASNTTIKLLVELASK</sequence>
<gene>
    <name evidence="7" type="primary">NLP4</name>
</gene>
<feature type="domain" description="PB1" evidence="6">
    <location>
        <begin position="601"/>
        <end position="681"/>
    </location>
</feature>
<evidence type="ECO:0000259" key="5">
    <source>
        <dbReference type="PROSITE" id="PS51519"/>
    </source>
</evidence>
<reference evidence="7" key="1">
    <citation type="submission" date="2015-07" db="EMBL/GenBank/DDBJ databases">
        <title>Phylogenetic and Transcription Analysis of Chrysanthemum NLP Transcription Factors.</title>
        <authorList>
            <person name="Song A."/>
        </authorList>
    </citation>
    <scope>NUCLEOTIDE SEQUENCE</scope>
</reference>
<proteinExistence type="evidence at transcript level"/>
<organism evidence="7">
    <name type="scientific">Chrysanthemum morifolium</name>
    <name type="common">Florist's daisy</name>
    <name type="synonym">Dendranthema grandiflorum</name>
    <dbReference type="NCBI Taxonomy" id="41568"/>
    <lineage>
        <taxon>Eukaryota</taxon>
        <taxon>Viridiplantae</taxon>
        <taxon>Streptophyta</taxon>
        <taxon>Embryophyta</taxon>
        <taxon>Tracheophyta</taxon>
        <taxon>Spermatophyta</taxon>
        <taxon>Magnoliopsida</taxon>
        <taxon>eudicotyledons</taxon>
        <taxon>Gunneridae</taxon>
        <taxon>Pentapetalae</taxon>
        <taxon>asterids</taxon>
        <taxon>campanulids</taxon>
        <taxon>Asterales</taxon>
        <taxon>Asteraceae</taxon>
        <taxon>Asteroideae</taxon>
        <taxon>Anthemideae</taxon>
        <taxon>Artemisiinae</taxon>
        <taxon>Chrysanthemum</taxon>
    </lineage>
</organism>
<keyword evidence="2" id="KW-0238">DNA-binding</keyword>
<dbReference type="SMART" id="SM00666">
    <property type="entry name" value="PB1"/>
    <property type="match status" value="1"/>
</dbReference>
<dbReference type="Gene3D" id="3.10.20.90">
    <property type="entry name" value="Phosphatidylinositol 3-kinase Catalytic Subunit, Chain A, domain 1"/>
    <property type="match status" value="1"/>
</dbReference>
<dbReference type="InterPro" id="IPR003035">
    <property type="entry name" value="RWP-RK_dom"/>
</dbReference>
<dbReference type="PANTHER" id="PTHR32002:SF35">
    <property type="entry name" value="PROTEIN NLP6"/>
    <property type="match status" value="1"/>
</dbReference>
<protein>
    <submittedName>
        <fullName evidence="7">NIN-like protein</fullName>
    </submittedName>
</protein>
<dbReference type="GO" id="GO:0003700">
    <property type="term" value="F:DNA-binding transcription factor activity"/>
    <property type="evidence" value="ECO:0007669"/>
    <property type="project" value="InterPro"/>
</dbReference>
<evidence type="ECO:0000256" key="1">
    <source>
        <dbReference type="ARBA" id="ARBA00023015"/>
    </source>
</evidence>
<evidence type="ECO:0000313" key="7">
    <source>
        <dbReference type="EMBL" id="ALF46614.1"/>
    </source>
</evidence>
<dbReference type="PROSITE" id="PS51745">
    <property type="entry name" value="PB1"/>
    <property type="match status" value="1"/>
</dbReference>
<evidence type="ECO:0000256" key="3">
    <source>
        <dbReference type="ARBA" id="ARBA00023163"/>
    </source>
</evidence>
<evidence type="ECO:0000259" key="6">
    <source>
        <dbReference type="PROSITE" id="PS51745"/>
    </source>
</evidence>
<feature type="non-terminal residue" evidence="7">
    <location>
        <position position="683"/>
    </location>
</feature>
<dbReference type="Pfam" id="PF02042">
    <property type="entry name" value="RWP-RK"/>
    <property type="match status" value="1"/>
</dbReference>
<keyword evidence="4" id="KW-0539">Nucleus</keyword>
<dbReference type="EMBL" id="KT253069">
    <property type="protein sequence ID" value="ALF46614.1"/>
    <property type="molecule type" value="mRNA"/>
</dbReference>
<dbReference type="PROSITE" id="PS51519">
    <property type="entry name" value="RWP_RK"/>
    <property type="match status" value="1"/>
</dbReference>
<dbReference type="PANTHER" id="PTHR32002">
    <property type="entry name" value="PROTEIN NLP8"/>
    <property type="match status" value="1"/>
</dbReference>
<dbReference type="AlphaFoldDB" id="A0A1B0T6V6"/>
<dbReference type="Pfam" id="PF00564">
    <property type="entry name" value="PB1"/>
    <property type="match status" value="1"/>
</dbReference>
<evidence type="ECO:0000256" key="4">
    <source>
        <dbReference type="ARBA" id="ARBA00023242"/>
    </source>
</evidence>
<feature type="domain" description="RWP-RK" evidence="5">
    <location>
        <begin position="521"/>
        <end position="606"/>
    </location>
</feature>
<dbReference type="SUPFAM" id="SSF54277">
    <property type="entry name" value="CAD &amp; PB1 domains"/>
    <property type="match status" value="1"/>
</dbReference>
<name>A0A1B0T6V6_CHRMO</name>
<keyword evidence="1" id="KW-0805">Transcription regulation</keyword>
<keyword evidence="3" id="KW-0804">Transcription</keyword>